<keyword evidence="1" id="KW-0285">Flavoprotein</keyword>
<keyword evidence="4" id="KW-1185">Reference proteome</keyword>
<feature type="domain" description="NADPH-dependent FMN reductase-like" evidence="2">
    <location>
        <begin position="2"/>
        <end position="48"/>
    </location>
</feature>
<dbReference type="STRING" id="1141662.OOA_11978"/>
<dbReference type="HOGENOM" id="CLU_055322_4_2_6"/>
<sequence length="87" mass="9913">MGNNAWDGLPVGILGASIHNIGTAVAQQHLRNILVYLNMPTLNQPEYFFTWLDGMVDEQYNFPPQIKEFIQVWANAYAEFIEKISAK</sequence>
<reference evidence="3 4" key="1">
    <citation type="journal article" date="2012" name="BMC Genomics">
        <title>Comparative genomics of bacteria in the genus Providencia isolated from wild Drosophila melanogaster.</title>
        <authorList>
            <person name="Galac M.R."/>
            <person name="Lazzaro B.P."/>
        </authorList>
    </citation>
    <scope>NUCLEOTIDE SEQUENCE [LARGE SCALE GENOMIC DNA]</scope>
    <source>
        <strain evidence="3 4">DSM 19968</strain>
    </source>
</reference>
<evidence type="ECO:0000256" key="1">
    <source>
        <dbReference type="ARBA" id="ARBA00022643"/>
    </source>
</evidence>
<protein>
    <submittedName>
        <fullName evidence="3">Chromate reductase</fullName>
    </submittedName>
</protein>
<organism evidence="3 4">
    <name type="scientific">Providencia burhodogranariea DSM 19968</name>
    <dbReference type="NCBI Taxonomy" id="1141662"/>
    <lineage>
        <taxon>Bacteria</taxon>
        <taxon>Pseudomonadati</taxon>
        <taxon>Pseudomonadota</taxon>
        <taxon>Gammaproteobacteria</taxon>
        <taxon>Enterobacterales</taxon>
        <taxon>Morganellaceae</taxon>
        <taxon>Providencia</taxon>
    </lineage>
</organism>
<dbReference type="Proteomes" id="UP000009336">
    <property type="component" value="Unassembled WGS sequence"/>
</dbReference>
<dbReference type="PATRIC" id="fig|1141662.3.peg.2430"/>
<dbReference type="InterPro" id="IPR005025">
    <property type="entry name" value="FMN_Rdtase-like_dom"/>
</dbReference>
<dbReference type="SUPFAM" id="SSF52218">
    <property type="entry name" value="Flavoproteins"/>
    <property type="match status" value="1"/>
</dbReference>
<proteinExistence type="predicted"/>
<name>K8WTI1_9GAMM</name>
<dbReference type="Gene3D" id="3.40.50.360">
    <property type="match status" value="1"/>
</dbReference>
<dbReference type="InterPro" id="IPR029039">
    <property type="entry name" value="Flavoprotein-like_sf"/>
</dbReference>
<gene>
    <name evidence="3" type="ORF">OOA_11978</name>
</gene>
<evidence type="ECO:0000313" key="3">
    <source>
        <dbReference type="EMBL" id="EKT60752.1"/>
    </source>
</evidence>
<evidence type="ECO:0000259" key="2">
    <source>
        <dbReference type="Pfam" id="PF03358"/>
    </source>
</evidence>
<accession>K8WTI1</accession>
<dbReference type="Pfam" id="PF03358">
    <property type="entry name" value="FMN_red"/>
    <property type="match status" value="1"/>
</dbReference>
<keyword evidence="1" id="KW-0288">FMN</keyword>
<dbReference type="GO" id="GO:0016491">
    <property type="term" value="F:oxidoreductase activity"/>
    <property type="evidence" value="ECO:0007669"/>
    <property type="project" value="InterPro"/>
</dbReference>
<comment type="caution">
    <text evidence="3">The sequence shown here is derived from an EMBL/GenBank/DDBJ whole genome shotgun (WGS) entry which is preliminary data.</text>
</comment>
<dbReference type="EMBL" id="AKKL01000032">
    <property type="protein sequence ID" value="EKT60752.1"/>
    <property type="molecule type" value="Genomic_DNA"/>
</dbReference>
<dbReference type="AlphaFoldDB" id="K8WTI1"/>
<evidence type="ECO:0000313" key="4">
    <source>
        <dbReference type="Proteomes" id="UP000009336"/>
    </source>
</evidence>
<dbReference type="eggNOG" id="COG0431">
    <property type="taxonomic scope" value="Bacteria"/>
</dbReference>